<organism evidence="3 4">
    <name type="scientific">Plakobranchus ocellatus</name>
    <dbReference type="NCBI Taxonomy" id="259542"/>
    <lineage>
        <taxon>Eukaryota</taxon>
        <taxon>Metazoa</taxon>
        <taxon>Spiralia</taxon>
        <taxon>Lophotrochozoa</taxon>
        <taxon>Mollusca</taxon>
        <taxon>Gastropoda</taxon>
        <taxon>Heterobranchia</taxon>
        <taxon>Euthyneura</taxon>
        <taxon>Panpulmonata</taxon>
        <taxon>Sacoglossa</taxon>
        <taxon>Placobranchoidea</taxon>
        <taxon>Plakobranchidae</taxon>
        <taxon>Plakobranchus</taxon>
    </lineage>
</organism>
<feature type="transmembrane region" description="Helical" evidence="2">
    <location>
        <begin position="316"/>
        <end position="340"/>
    </location>
</feature>
<dbReference type="AlphaFoldDB" id="A0AAV4BMI2"/>
<evidence type="ECO:0000256" key="2">
    <source>
        <dbReference type="SAM" id="Phobius"/>
    </source>
</evidence>
<keyword evidence="2" id="KW-0812">Transmembrane</keyword>
<keyword evidence="2" id="KW-1133">Transmembrane helix</keyword>
<feature type="compositionally biased region" description="Acidic residues" evidence="1">
    <location>
        <begin position="559"/>
        <end position="568"/>
    </location>
</feature>
<sequence length="648" mass="70812">MSLQKSLSLAAASISDTSPGPSHVNCNHRYNYITKVLSDSTQRRISERKSFGTGYHIGSRQNKGSADPLFTSKKERQRAMSRTSVDLLTTVLITAATLISLQPVRCDDPEIVFNGLYHVVFKGSYLSRFHRCLCEEDEESCTIEYRLQTNLGYVYGYEVMDVDDENIEDPRSVDSYDSAFQCEPGAFGTEGTITCTRLRQEEPRCSMGSNPVCRSFRVPTTDRRCDASCVDIHWTGFFVSYENFPDDETPQQGLCDASTPVTEVFTTSTRPETTFSTTRSPDEETTARPANQTSTQGPGAGVSMKDEGGGGGGDSAVALGAGIGCAIIVLLVVIVGALLWRRKRSREASTNKPSMPYIPHLHASSSNAYNTASYDNSRNRKVSSHRYNPTTGNGSEYAGYLEPVHVYAHIIDDEDNPYANVDDFSHSNGKTTTPSALPSPPVTAAAAITTTGVTHVQQARILGPYDLASSITSPAVGEGEKKKKKLGVLGLGKKEKGMDIRNKGERGTDTSLAHDYNRLHAGRAGKSQEVSRSILARYNNPPAPPSTPLEVDSFYEVYDEEREEEEEGRETPESPNAYSMAGPVIDGQADQQAGRPSSIPHYENTGNPEGFVNQAFTPPEQSSHDYFDLEDYTEVTTEGQKGRGGQEH</sequence>
<gene>
    <name evidence="3" type="ORF">PoB_004672600</name>
</gene>
<feature type="region of interest" description="Disordered" evidence="1">
    <location>
        <begin position="369"/>
        <end position="388"/>
    </location>
</feature>
<evidence type="ECO:0000313" key="3">
    <source>
        <dbReference type="EMBL" id="GFO20221.1"/>
    </source>
</evidence>
<feature type="compositionally biased region" description="Low complexity" evidence="1">
    <location>
        <begin position="267"/>
        <end position="279"/>
    </location>
</feature>
<dbReference type="Proteomes" id="UP000735302">
    <property type="component" value="Unassembled WGS sequence"/>
</dbReference>
<reference evidence="3 4" key="1">
    <citation type="journal article" date="2021" name="Elife">
        <title>Chloroplast acquisition without the gene transfer in kleptoplastic sea slugs, Plakobranchus ocellatus.</title>
        <authorList>
            <person name="Maeda T."/>
            <person name="Takahashi S."/>
            <person name="Yoshida T."/>
            <person name="Shimamura S."/>
            <person name="Takaki Y."/>
            <person name="Nagai Y."/>
            <person name="Toyoda A."/>
            <person name="Suzuki Y."/>
            <person name="Arimoto A."/>
            <person name="Ishii H."/>
            <person name="Satoh N."/>
            <person name="Nishiyama T."/>
            <person name="Hasebe M."/>
            <person name="Maruyama T."/>
            <person name="Minagawa J."/>
            <person name="Obokata J."/>
            <person name="Shigenobu S."/>
        </authorList>
    </citation>
    <scope>NUCLEOTIDE SEQUENCE [LARGE SCALE GENOMIC DNA]</scope>
</reference>
<feature type="region of interest" description="Disordered" evidence="1">
    <location>
        <begin position="559"/>
        <end position="648"/>
    </location>
</feature>
<comment type="caution">
    <text evidence="3">The sequence shown here is derived from an EMBL/GenBank/DDBJ whole genome shotgun (WGS) entry which is preliminary data.</text>
</comment>
<dbReference type="EMBL" id="BLXT01005154">
    <property type="protein sequence ID" value="GFO20221.1"/>
    <property type="molecule type" value="Genomic_DNA"/>
</dbReference>
<evidence type="ECO:0000313" key="4">
    <source>
        <dbReference type="Proteomes" id="UP000735302"/>
    </source>
</evidence>
<keyword evidence="2" id="KW-0472">Membrane</keyword>
<name>A0AAV4BMI2_9GAST</name>
<evidence type="ECO:0000256" key="1">
    <source>
        <dbReference type="SAM" id="MobiDB-lite"/>
    </source>
</evidence>
<protein>
    <submittedName>
        <fullName evidence="3">Uncharacterized protein</fullName>
    </submittedName>
</protein>
<feature type="region of interest" description="Disordered" evidence="1">
    <location>
        <begin position="267"/>
        <end position="311"/>
    </location>
</feature>
<keyword evidence="4" id="KW-1185">Reference proteome</keyword>
<feature type="compositionally biased region" description="Polar residues" evidence="1">
    <location>
        <begin position="288"/>
        <end position="297"/>
    </location>
</feature>
<proteinExistence type="predicted"/>
<accession>A0AAV4BMI2</accession>